<keyword evidence="1" id="KW-1133">Transmembrane helix</keyword>
<evidence type="ECO:0000256" key="1">
    <source>
        <dbReference type="SAM" id="Phobius"/>
    </source>
</evidence>
<name>A0A5B7GL99_PORTR</name>
<reference evidence="2 3" key="1">
    <citation type="submission" date="2019-05" db="EMBL/GenBank/DDBJ databases">
        <title>Another draft genome of Portunus trituberculatus and its Hox gene families provides insights of decapod evolution.</title>
        <authorList>
            <person name="Jeong J.-H."/>
            <person name="Song I."/>
            <person name="Kim S."/>
            <person name="Choi T."/>
            <person name="Kim D."/>
            <person name="Ryu S."/>
            <person name="Kim W."/>
        </authorList>
    </citation>
    <scope>NUCLEOTIDE SEQUENCE [LARGE SCALE GENOMIC DNA]</scope>
    <source>
        <tissue evidence="2">Muscle</tissue>
    </source>
</reference>
<accession>A0A5B7GL99</accession>
<gene>
    <name evidence="2" type="ORF">E2C01_053790</name>
</gene>
<sequence>MPTQWTRLSTPAKNPDQYLEGSGLHAFFFSDADLQPDPPITPRAIIPSPTLLPIPNSLQSPIAYAILASVTCVLYGLYPLLTLPPPPQVF</sequence>
<protein>
    <submittedName>
        <fullName evidence="2">Uncharacterized protein</fullName>
    </submittedName>
</protein>
<dbReference type="Proteomes" id="UP000324222">
    <property type="component" value="Unassembled WGS sequence"/>
</dbReference>
<proteinExistence type="predicted"/>
<comment type="caution">
    <text evidence="2">The sequence shown here is derived from an EMBL/GenBank/DDBJ whole genome shotgun (WGS) entry which is preliminary data.</text>
</comment>
<evidence type="ECO:0000313" key="3">
    <source>
        <dbReference type="Proteomes" id="UP000324222"/>
    </source>
</evidence>
<evidence type="ECO:0000313" key="2">
    <source>
        <dbReference type="EMBL" id="MPC59762.1"/>
    </source>
</evidence>
<feature type="transmembrane region" description="Helical" evidence="1">
    <location>
        <begin position="62"/>
        <end position="81"/>
    </location>
</feature>
<dbReference type="AlphaFoldDB" id="A0A5B7GL99"/>
<dbReference type="EMBL" id="VSRR010016853">
    <property type="protein sequence ID" value="MPC59762.1"/>
    <property type="molecule type" value="Genomic_DNA"/>
</dbReference>
<keyword evidence="3" id="KW-1185">Reference proteome</keyword>
<keyword evidence="1" id="KW-0472">Membrane</keyword>
<keyword evidence="1" id="KW-0812">Transmembrane</keyword>
<organism evidence="2 3">
    <name type="scientific">Portunus trituberculatus</name>
    <name type="common">Swimming crab</name>
    <name type="synonym">Neptunus trituberculatus</name>
    <dbReference type="NCBI Taxonomy" id="210409"/>
    <lineage>
        <taxon>Eukaryota</taxon>
        <taxon>Metazoa</taxon>
        <taxon>Ecdysozoa</taxon>
        <taxon>Arthropoda</taxon>
        <taxon>Crustacea</taxon>
        <taxon>Multicrustacea</taxon>
        <taxon>Malacostraca</taxon>
        <taxon>Eumalacostraca</taxon>
        <taxon>Eucarida</taxon>
        <taxon>Decapoda</taxon>
        <taxon>Pleocyemata</taxon>
        <taxon>Brachyura</taxon>
        <taxon>Eubrachyura</taxon>
        <taxon>Portunoidea</taxon>
        <taxon>Portunidae</taxon>
        <taxon>Portuninae</taxon>
        <taxon>Portunus</taxon>
    </lineage>
</organism>